<keyword evidence="2" id="KW-1185">Reference proteome</keyword>
<dbReference type="Proteomes" id="UP000299084">
    <property type="component" value="Unassembled WGS sequence"/>
</dbReference>
<name>A0A5N4DFJ0_CAMDR</name>
<sequence>MPLEDHTFHKGPGLMLHPGLTLTLCRLEREADFRGGVFFGLNVFPKRGISDLMKERSMLLSPRVRKSQGYNELGDLCNISALTLPFNSSYTHLTDEV</sequence>
<gene>
    <name evidence="1" type="ORF">Cadr_000017439</name>
</gene>
<dbReference type="AlphaFoldDB" id="A0A5N4DFJ0"/>
<dbReference type="EMBL" id="JWIN03000012">
    <property type="protein sequence ID" value="KAB1269911.1"/>
    <property type="molecule type" value="Genomic_DNA"/>
</dbReference>
<accession>A0A5N4DFJ0</accession>
<organism evidence="1 2">
    <name type="scientific">Camelus dromedarius</name>
    <name type="common">Dromedary</name>
    <name type="synonym">Arabian camel</name>
    <dbReference type="NCBI Taxonomy" id="9838"/>
    <lineage>
        <taxon>Eukaryota</taxon>
        <taxon>Metazoa</taxon>
        <taxon>Chordata</taxon>
        <taxon>Craniata</taxon>
        <taxon>Vertebrata</taxon>
        <taxon>Euteleostomi</taxon>
        <taxon>Mammalia</taxon>
        <taxon>Eutheria</taxon>
        <taxon>Laurasiatheria</taxon>
        <taxon>Artiodactyla</taxon>
        <taxon>Tylopoda</taxon>
        <taxon>Camelidae</taxon>
        <taxon>Camelus</taxon>
    </lineage>
</organism>
<evidence type="ECO:0000313" key="1">
    <source>
        <dbReference type="EMBL" id="KAB1269911.1"/>
    </source>
</evidence>
<comment type="caution">
    <text evidence="1">The sequence shown here is derived from an EMBL/GenBank/DDBJ whole genome shotgun (WGS) entry which is preliminary data.</text>
</comment>
<protein>
    <submittedName>
        <fullName evidence="1">Uncharacterized protein</fullName>
    </submittedName>
</protein>
<reference evidence="1 2" key="1">
    <citation type="journal article" date="2019" name="Mol. Ecol. Resour.">
        <title>Improving Illumina assemblies with Hi-C and long reads: an example with the North African dromedary.</title>
        <authorList>
            <person name="Elbers J.P."/>
            <person name="Rogers M.F."/>
            <person name="Perelman P.L."/>
            <person name="Proskuryakova A.A."/>
            <person name="Serdyukova N.A."/>
            <person name="Johnson W.E."/>
            <person name="Horin P."/>
            <person name="Corander J."/>
            <person name="Murphy D."/>
            <person name="Burger P.A."/>
        </authorList>
    </citation>
    <scope>NUCLEOTIDE SEQUENCE [LARGE SCALE GENOMIC DNA]</scope>
    <source>
        <strain evidence="1">Drom800</strain>
        <tissue evidence="1">Blood</tissue>
    </source>
</reference>
<evidence type="ECO:0000313" key="2">
    <source>
        <dbReference type="Proteomes" id="UP000299084"/>
    </source>
</evidence>
<proteinExistence type="predicted"/>